<evidence type="ECO:0000256" key="3">
    <source>
        <dbReference type="ARBA" id="ARBA00023180"/>
    </source>
</evidence>
<reference evidence="8" key="1">
    <citation type="submission" date="2025-08" db="UniProtKB">
        <authorList>
            <consortium name="Ensembl"/>
        </authorList>
    </citation>
    <scope>IDENTIFICATION</scope>
</reference>
<sequence length="463" mass="51386">MFSVSLPRPSISMNPAGEVTWGQDVAITCSITTQHLGGTFILQKTSGSFRKTQTSSTNSVTFSILKVNFDNEGAYQCQYQTQISSRDFSSPLSDSVRLSVTVSLPKPSISMNPAGEVTWGQDVGFTCSISTQHLGGTFILQKTSGSFRKTQMSSSNSVTFSFLKVNFDHEGSYQCQYQTQVSSRDFSSPFTDSVRLSVSVPLLQPSINLTSPNKGLAWGSEGAEVTRGYSFVITCSISSHYPGGVFSLIFSGSNITDAKPAVNNSASFNFPVAEYEHQGNYSCVYEVTLSSRKFTSTETTLISVIITLPLLLLVSTVVAGILLVPLLVPLLVLVVVFLVLRRRRGAREPGAHFQTQLSVRNHHEDFEEEEEEERYRNFEEVHECMRQEQTRGMEEEDGDEDHDYGEEEDNGHNHVGSEDIYALVEGQGEDDEDSDDDYVNVQQPFDEDTLDIYGEHEDIYQNI</sequence>
<evidence type="ECO:0000313" key="8">
    <source>
        <dbReference type="Ensembl" id="ENSDLAP00005080634.1"/>
    </source>
</evidence>
<feature type="compositionally biased region" description="Acidic residues" evidence="5">
    <location>
        <begin position="427"/>
        <end position="438"/>
    </location>
</feature>
<dbReference type="FunFam" id="2.60.40.10:FF:000033">
    <property type="entry name" value="Killer cell immunoglobulin-like receptor"/>
    <property type="match status" value="1"/>
</dbReference>
<protein>
    <recommendedName>
        <fullName evidence="7">Ig-like domain-containing protein</fullName>
    </recommendedName>
</protein>
<dbReference type="InterPro" id="IPR036179">
    <property type="entry name" value="Ig-like_dom_sf"/>
</dbReference>
<keyword evidence="9" id="KW-1185">Reference proteome</keyword>
<evidence type="ECO:0000256" key="2">
    <source>
        <dbReference type="ARBA" id="ARBA00023157"/>
    </source>
</evidence>
<accession>A0A8P4GMZ4</accession>
<keyword evidence="6" id="KW-0472">Membrane</keyword>
<keyword evidence="6" id="KW-1133">Transmembrane helix</keyword>
<dbReference type="InterPro" id="IPR050412">
    <property type="entry name" value="Ig-like_Receptors_ImmuneReg"/>
</dbReference>
<reference evidence="8" key="2">
    <citation type="submission" date="2025-09" db="UniProtKB">
        <authorList>
            <consortium name="Ensembl"/>
        </authorList>
    </citation>
    <scope>IDENTIFICATION</scope>
</reference>
<dbReference type="Gene3D" id="2.60.40.10">
    <property type="entry name" value="Immunoglobulins"/>
    <property type="match status" value="3"/>
</dbReference>
<dbReference type="PANTHER" id="PTHR11738:SF186">
    <property type="entry name" value="OSTEOCLAST-ASSOCIATED IMMUNOGLOBULIN-LIKE RECEPTOR"/>
    <property type="match status" value="1"/>
</dbReference>
<feature type="domain" description="Ig-like" evidence="7">
    <location>
        <begin position="9"/>
        <end position="93"/>
    </location>
</feature>
<evidence type="ECO:0000256" key="5">
    <source>
        <dbReference type="SAM" id="MobiDB-lite"/>
    </source>
</evidence>
<keyword evidence="2" id="KW-1015">Disulfide bond</keyword>
<feature type="region of interest" description="Disordered" evidence="5">
    <location>
        <begin position="387"/>
        <end position="439"/>
    </location>
</feature>
<dbReference type="InterPro" id="IPR013151">
    <property type="entry name" value="Immunoglobulin_dom"/>
</dbReference>
<dbReference type="PROSITE" id="PS50835">
    <property type="entry name" value="IG_LIKE"/>
    <property type="match status" value="3"/>
</dbReference>
<dbReference type="InterPro" id="IPR007110">
    <property type="entry name" value="Ig-like_dom"/>
</dbReference>
<keyword evidence="6" id="KW-0812">Transmembrane</keyword>
<feature type="compositionally biased region" description="Acidic residues" evidence="5">
    <location>
        <begin position="394"/>
        <end position="409"/>
    </location>
</feature>
<keyword evidence="3" id="KW-0325">Glycoprotein</keyword>
<dbReference type="SUPFAM" id="SSF48726">
    <property type="entry name" value="Immunoglobulin"/>
    <property type="match status" value="3"/>
</dbReference>
<feature type="domain" description="Ig-like" evidence="7">
    <location>
        <begin position="205"/>
        <end position="295"/>
    </location>
</feature>
<evidence type="ECO:0000313" key="9">
    <source>
        <dbReference type="Proteomes" id="UP000694389"/>
    </source>
</evidence>
<dbReference type="InterPro" id="IPR013783">
    <property type="entry name" value="Ig-like_fold"/>
</dbReference>
<dbReference type="GO" id="GO:0007166">
    <property type="term" value="P:cell surface receptor signaling pathway"/>
    <property type="evidence" value="ECO:0007669"/>
    <property type="project" value="UniProtKB-ARBA"/>
</dbReference>
<dbReference type="SMART" id="SM00409">
    <property type="entry name" value="IG"/>
    <property type="match status" value="3"/>
</dbReference>
<feature type="transmembrane region" description="Helical" evidence="6">
    <location>
        <begin position="310"/>
        <end position="340"/>
    </location>
</feature>
<dbReference type="GO" id="GO:0002764">
    <property type="term" value="P:immune response-regulating signaling pathway"/>
    <property type="evidence" value="ECO:0007669"/>
    <property type="project" value="TreeGrafter"/>
</dbReference>
<dbReference type="AlphaFoldDB" id="A0A8P4GMZ4"/>
<feature type="domain" description="Ig-like" evidence="7">
    <location>
        <begin position="107"/>
        <end position="187"/>
    </location>
</feature>
<dbReference type="PANTHER" id="PTHR11738">
    <property type="entry name" value="MHC CLASS I NK CELL RECEPTOR"/>
    <property type="match status" value="1"/>
</dbReference>
<name>A0A8P4GMZ4_DICLA</name>
<dbReference type="GeneTree" id="ENSGT01150000286974"/>
<dbReference type="Ensembl" id="ENSDLAT00005072993.1">
    <property type="protein sequence ID" value="ENSDLAP00005080634.1"/>
    <property type="gene ID" value="ENSDLAG00005034459.1"/>
</dbReference>
<dbReference type="Proteomes" id="UP000694389">
    <property type="component" value="Unassembled WGS sequence"/>
</dbReference>
<keyword evidence="4" id="KW-0393">Immunoglobulin domain</keyword>
<evidence type="ECO:0000256" key="6">
    <source>
        <dbReference type="SAM" id="Phobius"/>
    </source>
</evidence>
<proteinExistence type="predicted"/>
<evidence type="ECO:0000256" key="4">
    <source>
        <dbReference type="ARBA" id="ARBA00023319"/>
    </source>
</evidence>
<evidence type="ECO:0000256" key="1">
    <source>
        <dbReference type="ARBA" id="ARBA00022737"/>
    </source>
</evidence>
<dbReference type="InterPro" id="IPR003599">
    <property type="entry name" value="Ig_sub"/>
</dbReference>
<dbReference type="Pfam" id="PF13895">
    <property type="entry name" value="Ig_2"/>
    <property type="match status" value="1"/>
</dbReference>
<keyword evidence="1" id="KW-0677">Repeat</keyword>
<evidence type="ECO:0000259" key="7">
    <source>
        <dbReference type="PROSITE" id="PS50835"/>
    </source>
</evidence>
<organism evidence="8 9">
    <name type="scientific">Dicentrarchus labrax</name>
    <name type="common">European seabass</name>
    <name type="synonym">Morone labrax</name>
    <dbReference type="NCBI Taxonomy" id="13489"/>
    <lineage>
        <taxon>Eukaryota</taxon>
        <taxon>Metazoa</taxon>
        <taxon>Chordata</taxon>
        <taxon>Craniata</taxon>
        <taxon>Vertebrata</taxon>
        <taxon>Euteleostomi</taxon>
        <taxon>Actinopterygii</taxon>
        <taxon>Neopterygii</taxon>
        <taxon>Teleostei</taxon>
        <taxon>Neoteleostei</taxon>
        <taxon>Acanthomorphata</taxon>
        <taxon>Eupercaria</taxon>
        <taxon>Moronidae</taxon>
        <taxon>Dicentrarchus</taxon>
    </lineage>
</organism>
<dbReference type="Pfam" id="PF00047">
    <property type="entry name" value="ig"/>
    <property type="match status" value="2"/>
</dbReference>